<organism evidence="1 2">
    <name type="scientific">Streptomyces goshikiensis</name>
    <dbReference type="NCBI Taxonomy" id="1942"/>
    <lineage>
        <taxon>Bacteria</taxon>
        <taxon>Bacillati</taxon>
        <taxon>Actinomycetota</taxon>
        <taxon>Actinomycetes</taxon>
        <taxon>Kitasatosporales</taxon>
        <taxon>Streptomycetaceae</taxon>
        <taxon>Streptomyces</taxon>
    </lineage>
</organism>
<evidence type="ECO:0000313" key="2">
    <source>
        <dbReference type="Proteomes" id="UP001432075"/>
    </source>
</evidence>
<dbReference type="EMBL" id="CP108057">
    <property type="protein sequence ID" value="WUO50317.1"/>
    <property type="molecule type" value="Genomic_DNA"/>
</dbReference>
<proteinExistence type="predicted"/>
<reference evidence="1" key="1">
    <citation type="submission" date="2022-10" db="EMBL/GenBank/DDBJ databases">
        <title>The complete genomes of actinobacterial strains from the NBC collection.</title>
        <authorList>
            <person name="Joergensen T.S."/>
            <person name="Alvarez Arevalo M."/>
            <person name="Sterndorff E.B."/>
            <person name="Faurdal D."/>
            <person name="Vuksanovic O."/>
            <person name="Mourched A.-S."/>
            <person name="Charusanti P."/>
            <person name="Shaw S."/>
            <person name="Blin K."/>
            <person name="Weber T."/>
        </authorList>
    </citation>
    <scope>NUCLEOTIDE SEQUENCE</scope>
    <source>
        <strain evidence="1">NBC_00283</strain>
    </source>
</reference>
<protein>
    <recommendedName>
        <fullName evidence="3">Deaminase</fullName>
    </recommendedName>
</protein>
<dbReference type="Proteomes" id="UP001432075">
    <property type="component" value="Chromosome"/>
</dbReference>
<keyword evidence="2" id="KW-1185">Reference proteome</keyword>
<sequence>MTTPAYVNRASLRYSIAFIGYPDLEGEVESVSHRALRGDNHYQDLPEPAEWKGALKGIQHRKDAERQVVNLLADEIYRHLGCRSTAQYRARIRAVRRGTVDLYSDMGPCHSCRSVIKDFRVDFPTLAVQVRYRNALRGGGSAALIPAGDGLYGNYGIGDAAQRGDGQWVKAYPGDPVAAATATFDVKVAGPDGDRFRGTATAIDQQPHAPYLYPAPKVTAVPLDEVAAALDTVARSISDQLAPGQRMRPQSFRRWIQGIDQGTVALSCERGPGQAGRAAVAAFVADFPKVRVEVAYPAAAAHAAGHGYADATGQPGGGWLKVFAASR</sequence>
<dbReference type="Pfam" id="PF14424">
    <property type="entry name" value="Toxin-deaminase"/>
    <property type="match status" value="1"/>
</dbReference>
<accession>A0ABZ1RTZ8</accession>
<gene>
    <name evidence="1" type="ORF">OHU17_33240</name>
</gene>
<dbReference type="RefSeq" id="WP_073794398.1">
    <property type="nucleotide sequence ID" value="NZ_CP108057.1"/>
</dbReference>
<evidence type="ECO:0000313" key="1">
    <source>
        <dbReference type="EMBL" id="WUO50317.1"/>
    </source>
</evidence>
<dbReference type="InterPro" id="IPR032721">
    <property type="entry name" value="Toxin-deaminase"/>
</dbReference>
<name>A0ABZ1RTZ8_9ACTN</name>
<evidence type="ECO:0008006" key="3">
    <source>
        <dbReference type="Google" id="ProtNLM"/>
    </source>
</evidence>